<evidence type="ECO:0000256" key="6">
    <source>
        <dbReference type="ARBA" id="ARBA00022970"/>
    </source>
</evidence>
<evidence type="ECO:0000256" key="1">
    <source>
        <dbReference type="ARBA" id="ARBA00004651"/>
    </source>
</evidence>
<dbReference type="AlphaFoldDB" id="A0A2N7JAU9"/>
<dbReference type="GO" id="GO:0005886">
    <property type="term" value="C:plasma membrane"/>
    <property type="evidence" value="ECO:0007669"/>
    <property type="project" value="UniProtKB-SubCell"/>
</dbReference>
<comment type="function">
    <text evidence="9">Component of the transport system for branched-chain amino acids.</text>
</comment>
<feature type="transmembrane region" description="Helical" evidence="9">
    <location>
        <begin position="41"/>
        <end position="69"/>
    </location>
</feature>
<dbReference type="PANTHER" id="PTHR30588:SF0">
    <property type="entry name" value="BRANCHED-CHAIN AMINO ACID PERMEASE BRNQ"/>
    <property type="match status" value="1"/>
</dbReference>
<comment type="similarity">
    <text evidence="2 9">Belongs to the branched chain amino acid transporter family.</text>
</comment>
<dbReference type="GO" id="GO:0015190">
    <property type="term" value="F:L-leucine transmembrane transporter activity"/>
    <property type="evidence" value="ECO:0007669"/>
    <property type="project" value="TreeGrafter"/>
</dbReference>
<feature type="transmembrane region" description="Helical" evidence="9">
    <location>
        <begin position="400"/>
        <end position="424"/>
    </location>
</feature>
<dbReference type="EMBL" id="JBGOOJ010000017">
    <property type="protein sequence ID" value="MEZ8091619.1"/>
    <property type="molecule type" value="Genomic_DNA"/>
</dbReference>
<dbReference type="GO" id="GO:0005304">
    <property type="term" value="F:L-valine transmembrane transporter activity"/>
    <property type="evidence" value="ECO:0007669"/>
    <property type="project" value="TreeGrafter"/>
</dbReference>
<keyword evidence="13" id="KW-1185">Reference proteome</keyword>
<feature type="transmembrane region" description="Helical" evidence="9">
    <location>
        <begin position="200"/>
        <end position="216"/>
    </location>
</feature>
<evidence type="ECO:0000313" key="10">
    <source>
        <dbReference type="EMBL" id="MEZ8091619.1"/>
    </source>
</evidence>
<evidence type="ECO:0000256" key="5">
    <source>
        <dbReference type="ARBA" id="ARBA00022692"/>
    </source>
</evidence>
<feature type="transmembrane region" description="Helical" evidence="9">
    <location>
        <begin position="151"/>
        <end position="169"/>
    </location>
</feature>
<evidence type="ECO:0000256" key="2">
    <source>
        <dbReference type="ARBA" id="ARBA00008540"/>
    </source>
</evidence>
<evidence type="ECO:0000256" key="3">
    <source>
        <dbReference type="ARBA" id="ARBA00022448"/>
    </source>
</evidence>
<dbReference type="RefSeq" id="WP_017056108.1">
    <property type="nucleotide sequence ID" value="NZ_AP025497.1"/>
</dbReference>
<dbReference type="InterPro" id="IPR004685">
    <property type="entry name" value="Brnchd-chn_aa_trnsp_Livcs"/>
</dbReference>
<keyword evidence="5 9" id="KW-0812">Transmembrane</keyword>
<evidence type="ECO:0000256" key="9">
    <source>
        <dbReference type="RuleBase" id="RU362122"/>
    </source>
</evidence>
<dbReference type="PANTHER" id="PTHR30588">
    <property type="entry name" value="BRANCHED-CHAIN AMINO ACID TRANSPORT SYSTEM 2 CARRIER PROTEIN"/>
    <property type="match status" value="1"/>
</dbReference>
<name>A0A2N7JAU9_9VIBR</name>
<dbReference type="GO" id="GO:0015188">
    <property type="term" value="F:L-isoleucine transmembrane transporter activity"/>
    <property type="evidence" value="ECO:0007669"/>
    <property type="project" value="TreeGrafter"/>
</dbReference>
<dbReference type="Proteomes" id="UP001569177">
    <property type="component" value="Unassembled WGS sequence"/>
</dbReference>
<keyword evidence="7 9" id="KW-1133">Transmembrane helix</keyword>
<dbReference type="NCBIfam" id="TIGR00796">
    <property type="entry name" value="livcs"/>
    <property type="match status" value="1"/>
</dbReference>
<evidence type="ECO:0000313" key="12">
    <source>
        <dbReference type="Proteomes" id="UP000307574"/>
    </source>
</evidence>
<evidence type="ECO:0000256" key="4">
    <source>
        <dbReference type="ARBA" id="ARBA00022475"/>
    </source>
</evidence>
<feature type="transmembrane region" description="Helical" evidence="9">
    <location>
        <begin position="340"/>
        <end position="361"/>
    </location>
</feature>
<organism evidence="11 12">
    <name type="scientific">Vibrio kanaloae</name>
    <dbReference type="NCBI Taxonomy" id="170673"/>
    <lineage>
        <taxon>Bacteria</taxon>
        <taxon>Pseudomonadati</taxon>
        <taxon>Pseudomonadota</taxon>
        <taxon>Gammaproteobacteria</taxon>
        <taxon>Vibrionales</taxon>
        <taxon>Vibrionaceae</taxon>
        <taxon>Vibrio</taxon>
    </lineage>
</organism>
<accession>A0A2N7JAU9</accession>
<keyword evidence="8 9" id="KW-0472">Membrane</keyword>
<dbReference type="Proteomes" id="UP000307574">
    <property type="component" value="Unassembled WGS sequence"/>
</dbReference>
<feature type="transmembrane region" description="Helical" evidence="9">
    <location>
        <begin position="370"/>
        <end position="388"/>
    </location>
</feature>
<evidence type="ECO:0000256" key="7">
    <source>
        <dbReference type="ARBA" id="ARBA00022989"/>
    </source>
</evidence>
<keyword evidence="4" id="KW-1003">Cell membrane</keyword>
<feature type="transmembrane region" description="Helical" evidence="9">
    <location>
        <begin position="119"/>
        <end position="139"/>
    </location>
</feature>
<keyword evidence="3 9" id="KW-0813">Transport</keyword>
<feature type="transmembrane region" description="Helical" evidence="9">
    <location>
        <begin position="315"/>
        <end position="334"/>
    </location>
</feature>
<feature type="transmembrane region" description="Helical" evidence="9">
    <location>
        <begin position="81"/>
        <end position="99"/>
    </location>
</feature>
<feature type="transmembrane region" description="Helical" evidence="9">
    <location>
        <begin position="228"/>
        <end position="261"/>
    </location>
</feature>
<comment type="subcellular location">
    <subcellularLocation>
        <location evidence="9">Cell inner membrane</location>
        <topology evidence="9">Multi-pass membrane protein</topology>
    </subcellularLocation>
    <subcellularLocation>
        <location evidence="1">Cell membrane</location>
        <topology evidence="1">Multi-pass membrane protein</topology>
    </subcellularLocation>
</comment>
<feature type="transmembrane region" description="Helical" evidence="9">
    <location>
        <begin position="7"/>
        <end position="29"/>
    </location>
</feature>
<evidence type="ECO:0000256" key="8">
    <source>
        <dbReference type="ARBA" id="ARBA00023136"/>
    </source>
</evidence>
<evidence type="ECO:0000313" key="13">
    <source>
        <dbReference type="Proteomes" id="UP001569177"/>
    </source>
</evidence>
<dbReference type="EMBL" id="SYUV01000020">
    <property type="protein sequence ID" value="TKF33644.1"/>
    <property type="molecule type" value="Genomic_DNA"/>
</dbReference>
<evidence type="ECO:0000313" key="11">
    <source>
        <dbReference type="EMBL" id="TKF33644.1"/>
    </source>
</evidence>
<reference evidence="10 13" key="2">
    <citation type="submission" date="2024-06" db="EMBL/GenBank/DDBJ databases">
        <authorList>
            <person name="Steensen K."/>
            <person name="Seneca J."/>
            <person name="Bartlau N."/>
            <person name="Yu A.X."/>
            <person name="Polz M.F."/>
        </authorList>
    </citation>
    <scope>NUCLEOTIDE SEQUENCE [LARGE SCALE GENOMIC DNA]</scope>
    <source>
        <strain evidence="10 13">5S240</strain>
    </source>
</reference>
<dbReference type="GO" id="GO:0015818">
    <property type="term" value="P:isoleucine transport"/>
    <property type="evidence" value="ECO:0007669"/>
    <property type="project" value="TreeGrafter"/>
</dbReference>
<gene>
    <name evidence="11" type="primary">brnQ</name>
    <name evidence="10" type="ORF">ACED24_16285</name>
    <name evidence="11" type="ORF">FCV50_07100</name>
</gene>
<feature type="transmembrane region" description="Helical" evidence="9">
    <location>
        <begin position="281"/>
        <end position="303"/>
    </location>
</feature>
<keyword evidence="6 9" id="KW-0029">Amino-acid transport</keyword>
<dbReference type="Pfam" id="PF05525">
    <property type="entry name" value="Branch_AA_trans"/>
    <property type="match status" value="1"/>
</dbReference>
<comment type="caution">
    <text evidence="11">The sequence shown here is derived from an EMBL/GenBank/DDBJ whole genome shotgun (WGS) entry which is preliminary data.</text>
</comment>
<dbReference type="GeneID" id="93966867"/>
<protein>
    <recommendedName>
        <fullName evidence="9">Branched-chain amino acid transport system carrier protein</fullName>
    </recommendedName>
</protein>
<reference evidence="11 12" key="1">
    <citation type="submission" date="2019-04" db="EMBL/GenBank/DDBJ databases">
        <title>A reverse ecology approach based on a biological definition of microbial populations.</title>
        <authorList>
            <person name="Arevalo P."/>
            <person name="Vaninsberghe D."/>
            <person name="Elsherbini J."/>
            <person name="Gore J."/>
            <person name="Polz M."/>
        </authorList>
    </citation>
    <scope>NUCLEOTIDE SEQUENCE [LARGE SCALE GENOMIC DNA]</scope>
    <source>
        <strain evidence="11 12">10N.261.46.F4</strain>
    </source>
</reference>
<proteinExistence type="inferred from homology"/>
<sequence>MKQSLKLTDVLALGFMLFAFFLGAGNIIFPPLAGQLAGDHFLPAMSGFLLTAVGLPLITIVAVAVAGGSWGHLTKDLPKQAATIMAVLIFIIIGPAFAAPRTGLVAYEMAVKPFFIDASQAHLTLFSIAFFVVTIFFSWSQGKLIDVIGKVLTPALFVGLVILAVAVFVNPQGDILAAHGEYITQPLTKGFLEGYNTMDTFASLMFGMLIVEAIRSKGITDRTATTKYLISAGCIAAAGLAFVYISLFFLGATSATVAAGVDNGGAILSLYVQSLFGPSGQLVLSVIVLLACLTTAIGLVSACSDYFSSLTPLPYKTWVIINGVACATVANVGLSQLISLSVPVLFALYPVAIALVALTFLRSRFPNPKVAYRVVVLVSLLFALIDGAKVAGIDVSALDIMPLFDIGMGWLLPTTAAIICMFFVGKSTEQEMAEETV</sequence>
<dbReference type="GO" id="GO:0015820">
    <property type="term" value="P:L-leucine transport"/>
    <property type="evidence" value="ECO:0007669"/>
    <property type="project" value="TreeGrafter"/>
</dbReference>